<dbReference type="Proteomes" id="UP000184073">
    <property type="component" value="Unassembled WGS sequence"/>
</dbReference>
<accession>A0A1L9PBE1</accession>
<dbReference type="RefSeq" id="XP_040664613.1">
    <property type="nucleotide sequence ID" value="XM_040816877.1"/>
</dbReference>
<gene>
    <name evidence="2" type="ORF">ASPVEDRAFT_80479</name>
</gene>
<dbReference type="OrthoDB" id="5576763at2759"/>
<dbReference type="AlphaFoldDB" id="A0A1L9PBE1"/>
<evidence type="ECO:0000313" key="2">
    <source>
        <dbReference type="EMBL" id="OJI98850.1"/>
    </source>
</evidence>
<dbReference type="VEuPathDB" id="FungiDB:ASPVEDRAFT_80479"/>
<feature type="chain" id="PRO_5012137587" evidence="1">
    <location>
        <begin position="17"/>
        <end position="246"/>
    </location>
</feature>
<feature type="signal peptide" evidence="1">
    <location>
        <begin position="1"/>
        <end position="16"/>
    </location>
</feature>
<dbReference type="STRING" id="1036611.A0A1L9PBE1"/>
<proteinExistence type="predicted"/>
<protein>
    <submittedName>
        <fullName evidence="2">Uncharacterized protein</fullName>
    </submittedName>
</protein>
<organism evidence="2 3">
    <name type="scientific">Aspergillus versicolor CBS 583.65</name>
    <dbReference type="NCBI Taxonomy" id="1036611"/>
    <lineage>
        <taxon>Eukaryota</taxon>
        <taxon>Fungi</taxon>
        <taxon>Dikarya</taxon>
        <taxon>Ascomycota</taxon>
        <taxon>Pezizomycotina</taxon>
        <taxon>Eurotiomycetes</taxon>
        <taxon>Eurotiomycetidae</taxon>
        <taxon>Eurotiales</taxon>
        <taxon>Aspergillaceae</taxon>
        <taxon>Aspergillus</taxon>
        <taxon>Aspergillus subgen. Nidulantes</taxon>
    </lineage>
</organism>
<reference evidence="3" key="1">
    <citation type="journal article" date="2017" name="Genome Biol.">
        <title>Comparative genomics reveals high biological diversity and specific adaptations in the industrially and medically important fungal genus Aspergillus.</title>
        <authorList>
            <person name="de Vries R.P."/>
            <person name="Riley R."/>
            <person name="Wiebenga A."/>
            <person name="Aguilar-Osorio G."/>
            <person name="Amillis S."/>
            <person name="Uchima C.A."/>
            <person name="Anderluh G."/>
            <person name="Asadollahi M."/>
            <person name="Askin M."/>
            <person name="Barry K."/>
            <person name="Battaglia E."/>
            <person name="Bayram O."/>
            <person name="Benocci T."/>
            <person name="Braus-Stromeyer S.A."/>
            <person name="Caldana C."/>
            <person name="Canovas D."/>
            <person name="Cerqueira G.C."/>
            <person name="Chen F."/>
            <person name="Chen W."/>
            <person name="Choi C."/>
            <person name="Clum A."/>
            <person name="Dos Santos R.A."/>
            <person name="Damasio A.R."/>
            <person name="Diallinas G."/>
            <person name="Emri T."/>
            <person name="Fekete E."/>
            <person name="Flipphi M."/>
            <person name="Freyberg S."/>
            <person name="Gallo A."/>
            <person name="Gournas C."/>
            <person name="Habgood R."/>
            <person name="Hainaut M."/>
            <person name="Harispe M.L."/>
            <person name="Henrissat B."/>
            <person name="Hilden K.S."/>
            <person name="Hope R."/>
            <person name="Hossain A."/>
            <person name="Karabika E."/>
            <person name="Karaffa L."/>
            <person name="Karanyi Z."/>
            <person name="Krasevec N."/>
            <person name="Kuo A."/>
            <person name="Kusch H."/>
            <person name="LaButti K."/>
            <person name="Lagendijk E.L."/>
            <person name="Lapidus A."/>
            <person name="Levasseur A."/>
            <person name="Lindquist E."/>
            <person name="Lipzen A."/>
            <person name="Logrieco A.F."/>
            <person name="MacCabe A."/>
            <person name="Maekelae M.R."/>
            <person name="Malavazi I."/>
            <person name="Melin P."/>
            <person name="Meyer V."/>
            <person name="Mielnichuk N."/>
            <person name="Miskei M."/>
            <person name="Molnar A.P."/>
            <person name="Mule G."/>
            <person name="Ngan C.Y."/>
            <person name="Orejas M."/>
            <person name="Orosz E."/>
            <person name="Ouedraogo J.P."/>
            <person name="Overkamp K.M."/>
            <person name="Park H.-S."/>
            <person name="Perrone G."/>
            <person name="Piumi F."/>
            <person name="Punt P.J."/>
            <person name="Ram A.F."/>
            <person name="Ramon A."/>
            <person name="Rauscher S."/>
            <person name="Record E."/>
            <person name="Riano-Pachon D.M."/>
            <person name="Robert V."/>
            <person name="Roehrig J."/>
            <person name="Ruller R."/>
            <person name="Salamov A."/>
            <person name="Salih N.S."/>
            <person name="Samson R.A."/>
            <person name="Sandor E."/>
            <person name="Sanguinetti M."/>
            <person name="Schuetze T."/>
            <person name="Sepcic K."/>
            <person name="Shelest E."/>
            <person name="Sherlock G."/>
            <person name="Sophianopoulou V."/>
            <person name="Squina F.M."/>
            <person name="Sun H."/>
            <person name="Susca A."/>
            <person name="Todd R.B."/>
            <person name="Tsang A."/>
            <person name="Unkles S.E."/>
            <person name="van de Wiele N."/>
            <person name="van Rossen-Uffink D."/>
            <person name="Oliveira J.V."/>
            <person name="Vesth T.C."/>
            <person name="Visser J."/>
            <person name="Yu J.-H."/>
            <person name="Zhou M."/>
            <person name="Andersen M.R."/>
            <person name="Archer D.B."/>
            <person name="Baker S.E."/>
            <person name="Benoit I."/>
            <person name="Brakhage A.A."/>
            <person name="Braus G.H."/>
            <person name="Fischer R."/>
            <person name="Frisvad J.C."/>
            <person name="Goldman G.H."/>
            <person name="Houbraken J."/>
            <person name="Oakley B."/>
            <person name="Pocsi I."/>
            <person name="Scazzocchio C."/>
            <person name="Seiboth B."/>
            <person name="vanKuyk P.A."/>
            <person name="Wortman J."/>
            <person name="Dyer P.S."/>
            <person name="Grigoriev I.V."/>
        </authorList>
    </citation>
    <scope>NUCLEOTIDE SEQUENCE [LARGE SCALE GENOMIC DNA]</scope>
    <source>
        <strain evidence="3">CBS 583.65</strain>
    </source>
</reference>
<dbReference type="Pfam" id="PF11958">
    <property type="entry name" value="DUF3472"/>
    <property type="match status" value="1"/>
</dbReference>
<dbReference type="EMBL" id="KV878126">
    <property type="protein sequence ID" value="OJI98850.1"/>
    <property type="molecule type" value="Genomic_DNA"/>
</dbReference>
<keyword evidence="1" id="KW-0732">Signal</keyword>
<sequence>MKLTTSLIPLLPLVSANMGIYWSMENVTSSGLKDITFPMAMPNTKHETGLYYAQQFPFIDAGGIGYTGLQPKPDTANGSIIHAVFSSFAPGTTTTDHANCADGADGGPGVSCAVEIPAPYAHLYHLVIRNTNGTTWTGMLVDADRGNKTHIGTYTLPAGSKGISGSHMGFVEWFLFNVQEAEDKGECDTMPRAAVTFYPPKSNSTSSGKGVGELGEPYPYGGCEEDGNYQWKAVNGGGYSISAGYV</sequence>
<dbReference type="GeneID" id="63732388"/>
<evidence type="ECO:0000256" key="1">
    <source>
        <dbReference type="SAM" id="SignalP"/>
    </source>
</evidence>
<name>A0A1L9PBE1_ASPVE</name>
<evidence type="ECO:0000313" key="3">
    <source>
        <dbReference type="Proteomes" id="UP000184073"/>
    </source>
</evidence>
<dbReference type="InterPro" id="IPR021862">
    <property type="entry name" value="DUF3472"/>
</dbReference>
<keyword evidence="3" id="KW-1185">Reference proteome</keyword>